<keyword evidence="6" id="KW-1185">Reference proteome</keyword>
<dbReference type="GO" id="GO:0006897">
    <property type="term" value="P:endocytosis"/>
    <property type="evidence" value="ECO:0007669"/>
    <property type="project" value="InterPro"/>
</dbReference>
<dbReference type="GO" id="GO:0030479">
    <property type="term" value="C:actin cortical patch"/>
    <property type="evidence" value="ECO:0007669"/>
    <property type="project" value="TreeGrafter"/>
</dbReference>
<dbReference type="STRING" id="68775.A0A5C3MFY4"/>
<feature type="domain" description="BAR" evidence="4">
    <location>
        <begin position="17"/>
        <end position="240"/>
    </location>
</feature>
<dbReference type="GO" id="GO:1990528">
    <property type="term" value="C:Rvs161p-Rvs167p complex"/>
    <property type="evidence" value="ECO:0007669"/>
    <property type="project" value="TreeGrafter"/>
</dbReference>
<dbReference type="SUPFAM" id="SSF103657">
    <property type="entry name" value="BAR/IMD domain-like"/>
    <property type="match status" value="1"/>
</dbReference>
<dbReference type="PANTHER" id="PTHR47174">
    <property type="entry name" value="BRIDGING INTEGRATOR 3"/>
    <property type="match status" value="1"/>
</dbReference>
<dbReference type="PRINTS" id="PR01251">
    <property type="entry name" value="AMPHIPHYSIN"/>
</dbReference>
<dbReference type="GO" id="GO:0051666">
    <property type="term" value="P:actin cortical patch localization"/>
    <property type="evidence" value="ECO:0007669"/>
    <property type="project" value="InterPro"/>
</dbReference>
<dbReference type="CDD" id="cd07591">
    <property type="entry name" value="BAR_Rvs161p"/>
    <property type="match status" value="1"/>
</dbReference>
<dbReference type="PANTHER" id="PTHR47174:SF3">
    <property type="entry name" value="BRIDGING INTEGRATOR 3"/>
    <property type="match status" value="1"/>
</dbReference>
<reference evidence="5 6" key="1">
    <citation type="journal article" date="2019" name="Nat. Ecol. Evol.">
        <title>Megaphylogeny resolves global patterns of mushroom evolution.</title>
        <authorList>
            <person name="Varga T."/>
            <person name="Krizsan K."/>
            <person name="Foldi C."/>
            <person name="Dima B."/>
            <person name="Sanchez-Garcia M."/>
            <person name="Sanchez-Ramirez S."/>
            <person name="Szollosi G.J."/>
            <person name="Szarkandi J.G."/>
            <person name="Papp V."/>
            <person name="Albert L."/>
            <person name="Andreopoulos W."/>
            <person name="Angelini C."/>
            <person name="Antonin V."/>
            <person name="Barry K.W."/>
            <person name="Bougher N.L."/>
            <person name="Buchanan P."/>
            <person name="Buyck B."/>
            <person name="Bense V."/>
            <person name="Catcheside P."/>
            <person name="Chovatia M."/>
            <person name="Cooper J."/>
            <person name="Damon W."/>
            <person name="Desjardin D."/>
            <person name="Finy P."/>
            <person name="Geml J."/>
            <person name="Haridas S."/>
            <person name="Hughes K."/>
            <person name="Justo A."/>
            <person name="Karasinski D."/>
            <person name="Kautmanova I."/>
            <person name="Kiss B."/>
            <person name="Kocsube S."/>
            <person name="Kotiranta H."/>
            <person name="LaButti K.M."/>
            <person name="Lechner B.E."/>
            <person name="Liimatainen K."/>
            <person name="Lipzen A."/>
            <person name="Lukacs Z."/>
            <person name="Mihaltcheva S."/>
            <person name="Morgado L.N."/>
            <person name="Niskanen T."/>
            <person name="Noordeloos M.E."/>
            <person name="Ohm R.A."/>
            <person name="Ortiz-Santana B."/>
            <person name="Ovrebo C."/>
            <person name="Racz N."/>
            <person name="Riley R."/>
            <person name="Savchenko A."/>
            <person name="Shiryaev A."/>
            <person name="Soop K."/>
            <person name="Spirin V."/>
            <person name="Szebenyi C."/>
            <person name="Tomsovsky M."/>
            <person name="Tulloss R.E."/>
            <person name="Uehling J."/>
            <person name="Grigoriev I.V."/>
            <person name="Vagvolgyi C."/>
            <person name="Papp T."/>
            <person name="Martin F.M."/>
            <person name="Miettinen O."/>
            <person name="Hibbett D.S."/>
            <person name="Nagy L.G."/>
        </authorList>
    </citation>
    <scope>NUCLEOTIDE SEQUENCE [LARGE SCALE GENOMIC DNA]</scope>
    <source>
        <strain evidence="5 6">CBS 166.37</strain>
    </source>
</reference>
<evidence type="ECO:0000256" key="3">
    <source>
        <dbReference type="ARBA" id="ARBA00023212"/>
    </source>
</evidence>
<dbReference type="GO" id="GO:0007015">
    <property type="term" value="P:actin filament organization"/>
    <property type="evidence" value="ECO:0007669"/>
    <property type="project" value="InterPro"/>
</dbReference>
<dbReference type="GO" id="GO:0043332">
    <property type="term" value="C:mating projection tip"/>
    <property type="evidence" value="ECO:0007669"/>
    <property type="project" value="TreeGrafter"/>
</dbReference>
<dbReference type="Gene3D" id="1.20.1270.60">
    <property type="entry name" value="Arfaptin homology (AH) domain/BAR domain"/>
    <property type="match status" value="1"/>
</dbReference>
<dbReference type="InterPro" id="IPR027267">
    <property type="entry name" value="AH/BAR_dom_sf"/>
</dbReference>
<dbReference type="FunFam" id="1.20.1270.60:FF:000014">
    <property type="entry name" value="Protein hob3, variant"/>
    <property type="match status" value="1"/>
</dbReference>
<evidence type="ECO:0000313" key="6">
    <source>
        <dbReference type="Proteomes" id="UP000308652"/>
    </source>
</evidence>
<evidence type="ECO:0000256" key="2">
    <source>
        <dbReference type="ARBA" id="ARBA00022490"/>
    </source>
</evidence>
<keyword evidence="3" id="KW-0206">Cytoskeleton</keyword>
<evidence type="ECO:0000259" key="4">
    <source>
        <dbReference type="PROSITE" id="PS51021"/>
    </source>
</evidence>
<dbReference type="Pfam" id="PF03114">
    <property type="entry name" value="BAR"/>
    <property type="match status" value="1"/>
</dbReference>
<gene>
    <name evidence="5" type="ORF">BDQ12DRAFT_620282</name>
</gene>
<evidence type="ECO:0000313" key="5">
    <source>
        <dbReference type="EMBL" id="TFK44319.1"/>
    </source>
</evidence>
<keyword evidence="2" id="KW-0963">Cytoplasm</keyword>
<dbReference type="GO" id="GO:0008289">
    <property type="term" value="F:lipid binding"/>
    <property type="evidence" value="ECO:0007669"/>
    <property type="project" value="TreeGrafter"/>
</dbReference>
<dbReference type="OrthoDB" id="446293at2759"/>
<evidence type="ECO:0000256" key="1">
    <source>
        <dbReference type="ARBA" id="ARBA00004245"/>
    </source>
</evidence>
<dbReference type="GO" id="GO:0031097">
    <property type="term" value="C:medial cortex"/>
    <property type="evidence" value="ECO:0007669"/>
    <property type="project" value="TreeGrafter"/>
</dbReference>
<name>A0A5C3MFY4_9AGAR</name>
<dbReference type="EMBL" id="ML213590">
    <property type="protein sequence ID" value="TFK44319.1"/>
    <property type="molecule type" value="Genomic_DNA"/>
</dbReference>
<dbReference type="InterPro" id="IPR037429">
    <property type="entry name" value="Rvs161/Hob3_BAR"/>
</dbReference>
<dbReference type="AlphaFoldDB" id="A0A5C3MFY4"/>
<dbReference type="SMART" id="SM00721">
    <property type="entry name" value="BAR"/>
    <property type="match status" value="1"/>
</dbReference>
<sequence>MSWAGFKKSVNRAGTTLLQKTGQVERTVDREFTEEEAKYRTFEKECQALQKDSKAYWDAMRAMSSAQTRIAETLEIFYGAADRASEGAMAGHAYKRSVDELDSSFTRELDGPFRTTISEPLGKMCAYFPVVNEHITKRNKKLLDYDSARSKMNKLIDKPSEDPTKLPRAQQEHDEAKEIFDMLNQQLIAELPQLLDLRVPYFDPSFEAMIRMQSKFAEEGYEKLSGVQRYFADNVRDDYAAGQLDAQVEEVLQEMRELSICGGN</sequence>
<comment type="subcellular location">
    <subcellularLocation>
        <location evidence="1">Cytoplasm</location>
        <location evidence="1">Cytoskeleton</location>
    </subcellularLocation>
</comment>
<proteinExistence type="predicted"/>
<dbReference type="InterPro" id="IPR004148">
    <property type="entry name" value="BAR_dom"/>
</dbReference>
<dbReference type="PROSITE" id="PS51021">
    <property type="entry name" value="BAR"/>
    <property type="match status" value="1"/>
</dbReference>
<dbReference type="GO" id="GO:0097320">
    <property type="term" value="P:plasma membrane tubulation"/>
    <property type="evidence" value="ECO:0007669"/>
    <property type="project" value="TreeGrafter"/>
</dbReference>
<accession>A0A5C3MFY4</accession>
<protein>
    <recommendedName>
        <fullName evidence="4">BAR domain-containing protein</fullName>
    </recommendedName>
</protein>
<dbReference type="Proteomes" id="UP000308652">
    <property type="component" value="Unassembled WGS sequence"/>
</dbReference>
<organism evidence="5 6">
    <name type="scientific">Crucibulum laeve</name>
    <dbReference type="NCBI Taxonomy" id="68775"/>
    <lineage>
        <taxon>Eukaryota</taxon>
        <taxon>Fungi</taxon>
        <taxon>Dikarya</taxon>
        <taxon>Basidiomycota</taxon>
        <taxon>Agaricomycotina</taxon>
        <taxon>Agaricomycetes</taxon>
        <taxon>Agaricomycetidae</taxon>
        <taxon>Agaricales</taxon>
        <taxon>Agaricineae</taxon>
        <taxon>Nidulariaceae</taxon>
        <taxon>Crucibulum</taxon>
    </lineage>
</organism>
<dbReference type="InterPro" id="IPR046982">
    <property type="entry name" value="BIN3/RVS161-like"/>
</dbReference>